<dbReference type="Proteomes" id="UP000663848">
    <property type="component" value="Unassembled WGS sequence"/>
</dbReference>
<protein>
    <submittedName>
        <fullName evidence="1">Uncharacterized protein</fullName>
    </submittedName>
</protein>
<organism evidence="1 2">
    <name type="scientific">Rotaria socialis</name>
    <dbReference type="NCBI Taxonomy" id="392032"/>
    <lineage>
        <taxon>Eukaryota</taxon>
        <taxon>Metazoa</taxon>
        <taxon>Spiralia</taxon>
        <taxon>Gnathifera</taxon>
        <taxon>Rotifera</taxon>
        <taxon>Eurotatoria</taxon>
        <taxon>Bdelloidea</taxon>
        <taxon>Philodinida</taxon>
        <taxon>Philodinidae</taxon>
        <taxon>Rotaria</taxon>
    </lineage>
</organism>
<comment type="caution">
    <text evidence="1">The sequence shown here is derived from an EMBL/GenBank/DDBJ whole genome shotgun (WGS) entry which is preliminary data.</text>
</comment>
<dbReference type="AlphaFoldDB" id="A0A821ZYN2"/>
<dbReference type="EMBL" id="CAJOBR010028012">
    <property type="protein sequence ID" value="CAF4979358.1"/>
    <property type="molecule type" value="Genomic_DNA"/>
</dbReference>
<reference evidence="1" key="1">
    <citation type="submission" date="2021-02" db="EMBL/GenBank/DDBJ databases">
        <authorList>
            <person name="Nowell W R."/>
        </authorList>
    </citation>
    <scope>NUCLEOTIDE SEQUENCE</scope>
</reference>
<evidence type="ECO:0000313" key="2">
    <source>
        <dbReference type="Proteomes" id="UP000663848"/>
    </source>
</evidence>
<sequence>MDSILKTTTTMPISISTTTSLTTTDLLSTDIYDPRITRPF</sequence>
<gene>
    <name evidence="1" type="ORF">QYT958_LOCUS36010</name>
</gene>
<evidence type="ECO:0000313" key="1">
    <source>
        <dbReference type="EMBL" id="CAF4979358.1"/>
    </source>
</evidence>
<name>A0A821ZYN2_9BILA</name>
<proteinExistence type="predicted"/>
<accession>A0A821ZYN2</accession>